<dbReference type="SUPFAM" id="SSF52047">
    <property type="entry name" value="RNI-like"/>
    <property type="match status" value="1"/>
</dbReference>
<dbReference type="OrthoDB" id="3257981at2759"/>
<dbReference type="InterPro" id="IPR032675">
    <property type="entry name" value="LRR_dom_sf"/>
</dbReference>
<accession>A0A8H3G0M1</accession>
<evidence type="ECO:0000313" key="1">
    <source>
        <dbReference type="EMBL" id="CAF9934399.1"/>
    </source>
</evidence>
<gene>
    <name evidence="1" type="ORF">IMSHALPRED_009694</name>
</gene>
<keyword evidence="2" id="KW-1185">Reference proteome</keyword>
<name>A0A8H3G0M1_9LECA</name>
<protein>
    <submittedName>
        <fullName evidence="1">Uncharacterized protein</fullName>
    </submittedName>
</protein>
<reference evidence="1" key="1">
    <citation type="submission" date="2021-03" db="EMBL/GenBank/DDBJ databases">
        <authorList>
            <person name="Tagirdzhanova G."/>
        </authorList>
    </citation>
    <scope>NUCLEOTIDE SEQUENCE</scope>
</reference>
<comment type="caution">
    <text evidence="1">The sequence shown here is derived from an EMBL/GenBank/DDBJ whole genome shotgun (WGS) entry which is preliminary data.</text>
</comment>
<dbReference type="AlphaFoldDB" id="A0A8H3G0M1"/>
<dbReference type="EMBL" id="CAJPDT010000076">
    <property type="protein sequence ID" value="CAF9934399.1"/>
    <property type="molecule type" value="Genomic_DNA"/>
</dbReference>
<proteinExistence type="predicted"/>
<dbReference type="Proteomes" id="UP000664534">
    <property type="component" value="Unassembled WGS sequence"/>
</dbReference>
<organism evidence="1 2">
    <name type="scientific">Imshaugia aleurites</name>
    <dbReference type="NCBI Taxonomy" id="172621"/>
    <lineage>
        <taxon>Eukaryota</taxon>
        <taxon>Fungi</taxon>
        <taxon>Dikarya</taxon>
        <taxon>Ascomycota</taxon>
        <taxon>Pezizomycotina</taxon>
        <taxon>Lecanoromycetes</taxon>
        <taxon>OSLEUM clade</taxon>
        <taxon>Lecanoromycetidae</taxon>
        <taxon>Lecanorales</taxon>
        <taxon>Lecanorineae</taxon>
        <taxon>Parmeliaceae</taxon>
        <taxon>Imshaugia</taxon>
    </lineage>
</organism>
<dbReference type="Gene3D" id="3.80.10.10">
    <property type="entry name" value="Ribonuclease Inhibitor"/>
    <property type="match status" value="1"/>
</dbReference>
<evidence type="ECO:0000313" key="2">
    <source>
        <dbReference type="Proteomes" id="UP000664534"/>
    </source>
</evidence>
<sequence length="432" mass="48762">MVGASTAFFAGYMSTLQGLRPALPHLELLDWQDKIAIPRSFFNSIAYSHIQHLKLSRVFVEDEFQLALPNAGGSGAWPLRSLDLELEPSLEKLNVFSTLPLCASILRSCATTLETLKWNAMPRFEKEPSTAAIEALDTIPCFTALRNLTLGNVGLEHSDLLSSLVQEGLRTLDVDTEANPVYADFFRQRGCIRCLTTFVWDVYQAPIEHQLEFLRANPQLSKLAIPHATPIELLDTSLLPLLVSSFTALSSLSLVWEGLYISESALEMISSLTSLTPIHLSAGNQHGWRHDWLIDHEVMRKYLGRLPSSKSIAFSRDSYNFHDVDRSFVEGYYKDKIVDRGWAIQQLIATGQPASTARDIKMDRTNIREQTHRERITSEATLYMGAVKKLEWICIGQIPIQCFRDPKDSLRLASERDSCWTLLRKMFGGRTD</sequence>